<sequence>MKRYSRYLLTSTPNLAIDEWCCRKEMRIILKMFRNMAMTQRRNCCRKTSLALKGPRVQLRRKRNHPYVITSSFFCFSSLNL</sequence>
<dbReference type="EMBL" id="MJEQ01037184">
    <property type="protein sequence ID" value="OIT05536.1"/>
    <property type="molecule type" value="Genomic_DNA"/>
</dbReference>
<dbReference type="AlphaFoldDB" id="A0A1J6IYB3"/>
<gene>
    <name evidence="1" type="ORF">A4A49_53396</name>
</gene>
<dbReference type="Proteomes" id="UP000187609">
    <property type="component" value="Unassembled WGS sequence"/>
</dbReference>
<name>A0A1J6IYB3_NICAT</name>
<dbReference type="Gramene" id="OIT05536">
    <property type="protein sequence ID" value="OIT05536"/>
    <property type="gene ID" value="A4A49_53396"/>
</dbReference>
<keyword evidence="2" id="KW-1185">Reference proteome</keyword>
<protein>
    <submittedName>
        <fullName evidence="1">Uncharacterized protein</fullName>
    </submittedName>
</protein>
<evidence type="ECO:0000313" key="2">
    <source>
        <dbReference type="Proteomes" id="UP000187609"/>
    </source>
</evidence>
<evidence type="ECO:0000313" key="1">
    <source>
        <dbReference type="EMBL" id="OIT05536.1"/>
    </source>
</evidence>
<accession>A0A1J6IYB3</accession>
<organism evidence="1 2">
    <name type="scientific">Nicotiana attenuata</name>
    <name type="common">Coyote tobacco</name>
    <dbReference type="NCBI Taxonomy" id="49451"/>
    <lineage>
        <taxon>Eukaryota</taxon>
        <taxon>Viridiplantae</taxon>
        <taxon>Streptophyta</taxon>
        <taxon>Embryophyta</taxon>
        <taxon>Tracheophyta</taxon>
        <taxon>Spermatophyta</taxon>
        <taxon>Magnoliopsida</taxon>
        <taxon>eudicotyledons</taxon>
        <taxon>Gunneridae</taxon>
        <taxon>Pentapetalae</taxon>
        <taxon>asterids</taxon>
        <taxon>lamiids</taxon>
        <taxon>Solanales</taxon>
        <taxon>Solanaceae</taxon>
        <taxon>Nicotianoideae</taxon>
        <taxon>Nicotianeae</taxon>
        <taxon>Nicotiana</taxon>
    </lineage>
</organism>
<comment type="caution">
    <text evidence="1">The sequence shown here is derived from an EMBL/GenBank/DDBJ whole genome shotgun (WGS) entry which is preliminary data.</text>
</comment>
<proteinExistence type="predicted"/>
<reference evidence="1" key="1">
    <citation type="submission" date="2016-11" db="EMBL/GenBank/DDBJ databases">
        <title>The genome of Nicotiana attenuata.</title>
        <authorList>
            <person name="Xu S."/>
            <person name="Brockmoeller T."/>
            <person name="Gaquerel E."/>
            <person name="Navarro A."/>
            <person name="Kuhl H."/>
            <person name="Gase K."/>
            <person name="Ling Z."/>
            <person name="Zhou W."/>
            <person name="Kreitzer C."/>
            <person name="Stanke M."/>
            <person name="Tang H."/>
            <person name="Lyons E."/>
            <person name="Pandey P."/>
            <person name="Pandey S.P."/>
            <person name="Timmermann B."/>
            <person name="Baldwin I.T."/>
        </authorList>
    </citation>
    <scope>NUCLEOTIDE SEQUENCE [LARGE SCALE GENOMIC DNA]</scope>
    <source>
        <strain evidence="1">UT</strain>
    </source>
</reference>